<evidence type="ECO:0000256" key="12">
    <source>
        <dbReference type="RuleBase" id="RU004505"/>
    </source>
</evidence>
<feature type="binding site" evidence="11">
    <location>
        <position position="152"/>
    </location>
    <ligand>
        <name>pyridoxal 5'-phosphate</name>
        <dbReference type="ChEBI" id="CHEBI:597326"/>
    </ligand>
</feature>
<dbReference type="NCBIfam" id="NF003764">
    <property type="entry name" value="PRK05355.1"/>
    <property type="match status" value="1"/>
</dbReference>
<evidence type="ECO:0000256" key="9">
    <source>
        <dbReference type="ARBA" id="ARBA00047630"/>
    </source>
</evidence>
<evidence type="ECO:0000256" key="5">
    <source>
        <dbReference type="ARBA" id="ARBA00022605"/>
    </source>
</evidence>
<evidence type="ECO:0000256" key="4">
    <source>
        <dbReference type="ARBA" id="ARBA00022576"/>
    </source>
</evidence>
<dbReference type="HAMAP" id="MF_00160">
    <property type="entry name" value="SerC_aminotrans_5"/>
    <property type="match status" value="1"/>
</dbReference>
<dbReference type="InterPro" id="IPR015422">
    <property type="entry name" value="PyrdxlP-dep_Trfase_small"/>
</dbReference>
<proteinExistence type="inferred from homology"/>
<keyword evidence="7 11" id="KW-0663">Pyridoxal phosphate</keyword>
<dbReference type="InterPro" id="IPR000192">
    <property type="entry name" value="Aminotrans_V_dom"/>
</dbReference>
<evidence type="ECO:0000256" key="8">
    <source>
        <dbReference type="ARBA" id="ARBA00023299"/>
    </source>
</evidence>
<keyword evidence="8 11" id="KW-0718">Serine biosynthesis</keyword>
<evidence type="ECO:0000313" key="15">
    <source>
        <dbReference type="Proteomes" id="UP001372526"/>
    </source>
</evidence>
<dbReference type="InterPro" id="IPR020578">
    <property type="entry name" value="Aminotrans_V_PyrdxlP_BS"/>
</dbReference>
<name>A0ABU8FIJ8_9BACI</name>
<gene>
    <name evidence="11 14" type="primary">serC</name>
    <name evidence="14" type="ORF">WAZ07_14550</name>
</gene>
<dbReference type="Proteomes" id="UP001372526">
    <property type="component" value="Unassembled WGS sequence"/>
</dbReference>
<dbReference type="Gene3D" id="3.40.640.10">
    <property type="entry name" value="Type I PLP-dependent aspartate aminotransferase-like (Major domain)"/>
    <property type="match status" value="1"/>
</dbReference>
<evidence type="ECO:0000256" key="3">
    <source>
        <dbReference type="ARBA" id="ARBA00006904"/>
    </source>
</evidence>
<evidence type="ECO:0000256" key="10">
    <source>
        <dbReference type="ARBA" id="ARBA00049007"/>
    </source>
</evidence>
<comment type="caution">
    <text evidence="14">The sequence shown here is derived from an EMBL/GenBank/DDBJ whole genome shotgun (WGS) entry which is preliminary data.</text>
</comment>
<feature type="binding site" evidence="11">
    <location>
        <position position="195"/>
    </location>
    <ligand>
        <name>pyridoxal 5'-phosphate</name>
        <dbReference type="ChEBI" id="CHEBI:597326"/>
    </ligand>
</feature>
<comment type="caution">
    <text evidence="11">Lacks conserved residue(s) required for the propagation of feature annotation.</text>
</comment>
<comment type="cofactor">
    <cofactor evidence="11">
        <name>pyridoxal 5'-phosphate</name>
        <dbReference type="ChEBI" id="CHEBI:597326"/>
    </cofactor>
    <text evidence="11">Binds 1 pyridoxal phosphate per subunit.</text>
</comment>
<dbReference type="PROSITE" id="PS00595">
    <property type="entry name" value="AA_TRANSFER_CLASS_5"/>
    <property type="match status" value="1"/>
</dbReference>
<feature type="modified residue" description="N6-(pyridoxal phosphate)lysine" evidence="11">
    <location>
        <position position="196"/>
    </location>
</feature>
<keyword evidence="5 11" id="KW-0028">Amino-acid biosynthesis</keyword>
<dbReference type="EC" id="2.6.1.52" evidence="11"/>
<evidence type="ECO:0000259" key="13">
    <source>
        <dbReference type="Pfam" id="PF00266"/>
    </source>
</evidence>
<comment type="function">
    <text evidence="1 11">Catalyzes the reversible conversion of 3-phosphohydroxypyruvate to phosphoserine and of 3-hydroxy-2-oxo-4-phosphonooxybutanoate to phosphohydroxythreonine.</text>
</comment>
<evidence type="ECO:0000256" key="6">
    <source>
        <dbReference type="ARBA" id="ARBA00022679"/>
    </source>
</evidence>
<dbReference type="PANTHER" id="PTHR43247">
    <property type="entry name" value="PHOSPHOSERINE AMINOTRANSFERASE"/>
    <property type="match status" value="1"/>
</dbReference>
<reference evidence="14 15" key="1">
    <citation type="submission" date="2024-01" db="EMBL/GenBank/DDBJ databases">
        <title>Seven novel Bacillus-like species.</title>
        <authorList>
            <person name="Liu G."/>
        </authorList>
    </citation>
    <scope>NUCLEOTIDE SEQUENCE [LARGE SCALE GENOMIC DNA]</scope>
    <source>
        <strain evidence="14 15">FJAT-51639</strain>
    </source>
</reference>
<feature type="domain" description="Aminotransferase class V" evidence="13">
    <location>
        <begin position="4"/>
        <end position="348"/>
    </location>
</feature>
<comment type="catalytic activity">
    <reaction evidence="10 11 12">
        <text>O-phospho-L-serine + 2-oxoglutarate = 3-phosphooxypyruvate + L-glutamate</text>
        <dbReference type="Rhea" id="RHEA:14329"/>
        <dbReference type="ChEBI" id="CHEBI:16810"/>
        <dbReference type="ChEBI" id="CHEBI:18110"/>
        <dbReference type="ChEBI" id="CHEBI:29985"/>
        <dbReference type="ChEBI" id="CHEBI:57524"/>
        <dbReference type="EC" id="2.6.1.52"/>
    </reaction>
</comment>
<keyword evidence="15" id="KW-1185">Reference proteome</keyword>
<keyword evidence="6 11" id="KW-0808">Transferase</keyword>
<feature type="binding site" evidence="11">
    <location>
        <position position="172"/>
    </location>
    <ligand>
        <name>pyridoxal 5'-phosphate</name>
        <dbReference type="ChEBI" id="CHEBI:597326"/>
    </ligand>
</feature>
<dbReference type="InterPro" id="IPR022278">
    <property type="entry name" value="Pser_aminoTfrase"/>
</dbReference>
<dbReference type="EMBL" id="JBAWSX010000008">
    <property type="protein sequence ID" value="MEI4802517.1"/>
    <property type="molecule type" value="Genomic_DNA"/>
</dbReference>
<dbReference type="PIRSF" id="PIRSF000525">
    <property type="entry name" value="SerC"/>
    <property type="match status" value="1"/>
</dbReference>
<protein>
    <recommendedName>
        <fullName evidence="11">Phosphoserine aminotransferase</fullName>
        <ecNumber evidence="11">2.6.1.52</ecNumber>
    </recommendedName>
    <alternativeName>
        <fullName evidence="11">Phosphohydroxythreonine aminotransferase</fullName>
        <shortName evidence="11">PSAT</shortName>
    </alternativeName>
</protein>
<comment type="subcellular location">
    <subcellularLocation>
        <location evidence="11">Cytoplasm</location>
    </subcellularLocation>
</comment>
<dbReference type="GO" id="GO:0004648">
    <property type="term" value="F:O-phospho-L-serine:2-oxoglutarate aminotransferase activity"/>
    <property type="evidence" value="ECO:0007669"/>
    <property type="project" value="UniProtKB-EC"/>
</dbReference>
<dbReference type="InterPro" id="IPR015424">
    <property type="entry name" value="PyrdxlP-dep_Trfase"/>
</dbReference>
<evidence type="ECO:0000256" key="1">
    <source>
        <dbReference type="ARBA" id="ARBA00003483"/>
    </source>
</evidence>
<dbReference type="PANTHER" id="PTHR43247:SF1">
    <property type="entry name" value="PHOSPHOSERINE AMINOTRANSFERASE"/>
    <property type="match status" value="1"/>
</dbReference>
<evidence type="ECO:0000256" key="11">
    <source>
        <dbReference type="HAMAP-Rule" id="MF_00160"/>
    </source>
</evidence>
<dbReference type="Pfam" id="PF00266">
    <property type="entry name" value="Aminotran_5"/>
    <property type="match status" value="1"/>
</dbReference>
<feature type="binding site" evidence="11">
    <location>
        <begin position="76"/>
        <end position="77"/>
    </location>
    <ligand>
        <name>pyridoxal 5'-phosphate</name>
        <dbReference type="ChEBI" id="CHEBI:597326"/>
    </ligand>
</feature>
<feature type="binding site" evidence="11">
    <location>
        <position position="42"/>
    </location>
    <ligand>
        <name>L-glutamate</name>
        <dbReference type="ChEBI" id="CHEBI:29985"/>
    </ligand>
</feature>
<dbReference type="RefSeq" id="WP_336473046.1">
    <property type="nucleotide sequence ID" value="NZ_JBAWSX010000008.1"/>
</dbReference>
<evidence type="ECO:0000256" key="7">
    <source>
        <dbReference type="ARBA" id="ARBA00022898"/>
    </source>
</evidence>
<feature type="binding site" evidence="11">
    <location>
        <position position="102"/>
    </location>
    <ligand>
        <name>pyridoxal 5'-phosphate</name>
        <dbReference type="ChEBI" id="CHEBI:597326"/>
    </ligand>
</feature>
<sequence length="360" mass="40639">MHRVYNFSAGPSTLPIPVLEQVQKELLNYQETGMSIMEMSHRSKTFQDIIDETKSLLCELMNIPENYEVLFIQGGASLQFSMIPLNLMHRYKQAAYVHTGSWSKKAIQEAEKIGTVSVVASSENDRFTSIPEINRTLLSQEIDYMHITTNNTIEGTRYVNIPETGEIPLVADMSSNILSEKYDVAKFGLIYAGAQKNLGPAGLTIVIVRKDLIGAAHSSCPVMLNYETYSKHNSLYNTPPAFSIYVTKLVLQWLKEQGGVQEIEKRNYKKAAILYNFLDESSVFTSPVHTTYRSLMNIPFTTSSNERNALFLQEAKKHGLEELKGHRSVGGMRASIYNAMPVEGVQTLVNFMYAFEKKYK</sequence>
<dbReference type="InterPro" id="IPR015421">
    <property type="entry name" value="PyrdxlP-dep_Trfase_major"/>
</dbReference>
<evidence type="ECO:0000313" key="14">
    <source>
        <dbReference type="EMBL" id="MEI4802517.1"/>
    </source>
</evidence>
<comment type="subunit">
    <text evidence="11">Homodimer.</text>
</comment>
<organism evidence="14 15">
    <name type="scientific">Bacillus bruguierae</name>
    <dbReference type="NCBI Taxonomy" id="3127667"/>
    <lineage>
        <taxon>Bacteria</taxon>
        <taxon>Bacillati</taxon>
        <taxon>Bacillota</taxon>
        <taxon>Bacilli</taxon>
        <taxon>Bacillales</taxon>
        <taxon>Bacillaceae</taxon>
        <taxon>Bacillus</taxon>
    </lineage>
</organism>
<keyword evidence="4 11" id="KW-0032">Aminotransferase</keyword>
<accession>A0ABU8FIJ8</accession>
<comment type="similarity">
    <text evidence="3 11">Belongs to the class-V pyridoxal-phosphate-dependent aminotransferase family. SerC subfamily.</text>
</comment>
<comment type="pathway">
    <text evidence="2 11 12">Amino-acid biosynthesis; L-serine biosynthesis; L-serine from 3-phospho-D-glycerate: step 2/3.</text>
</comment>
<dbReference type="SUPFAM" id="SSF53383">
    <property type="entry name" value="PLP-dependent transferases"/>
    <property type="match status" value="1"/>
</dbReference>
<dbReference type="Gene3D" id="3.90.1150.10">
    <property type="entry name" value="Aspartate Aminotransferase, domain 1"/>
    <property type="match status" value="1"/>
</dbReference>
<comment type="catalytic activity">
    <reaction evidence="9 11">
        <text>4-(phosphooxy)-L-threonine + 2-oxoglutarate = (R)-3-hydroxy-2-oxo-4-phosphooxybutanoate + L-glutamate</text>
        <dbReference type="Rhea" id="RHEA:16573"/>
        <dbReference type="ChEBI" id="CHEBI:16810"/>
        <dbReference type="ChEBI" id="CHEBI:29985"/>
        <dbReference type="ChEBI" id="CHEBI:58452"/>
        <dbReference type="ChEBI" id="CHEBI:58538"/>
        <dbReference type="EC" id="2.6.1.52"/>
    </reaction>
</comment>
<evidence type="ECO:0000256" key="2">
    <source>
        <dbReference type="ARBA" id="ARBA00005099"/>
    </source>
</evidence>
<keyword evidence="11" id="KW-0963">Cytoplasm</keyword>
<feature type="binding site" evidence="11">
    <location>
        <begin position="237"/>
        <end position="238"/>
    </location>
    <ligand>
        <name>pyridoxal 5'-phosphate</name>
        <dbReference type="ChEBI" id="CHEBI:597326"/>
    </ligand>
</feature>
<dbReference type="NCBIfam" id="TIGR01364">
    <property type="entry name" value="serC_1"/>
    <property type="match status" value="1"/>
</dbReference>